<evidence type="ECO:0000313" key="3">
    <source>
        <dbReference type="EMBL" id="MDP2542438.1"/>
    </source>
</evidence>
<dbReference type="InterPro" id="IPR010920">
    <property type="entry name" value="LSM_dom_sf"/>
</dbReference>
<dbReference type="GO" id="GO:0008381">
    <property type="term" value="F:mechanosensitive monoatomic ion channel activity"/>
    <property type="evidence" value="ECO:0007669"/>
    <property type="project" value="InterPro"/>
</dbReference>
<feature type="transmembrane region" description="Helical" evidence="1">
    <location>
        <begin position="51"/>
        <end position="74"/>
    </location>
</feature>
<sequence>MKNRFLELSIYNPFLQFLLLTASLFFLIYITKKLTRSYIVKNAIEPHRRKLILNISYFLYYTLALFISLIIFGINFKEVIVFASSILAVLGVGFFAQWSILSNLTASIILFFYHPMRIGDTIKIIDKDFDLQGVVKNITGFYVLLYMPEEKREITIPNTTILYKGIELIKKQKTR</sequence>
<reference evidence="4 5" key="1">
    <citation type="journal article" date="2016" name="Nat. Commun.">
        <title>Microbial interactions lead to rapid micro-scale successions on model marine particles.</title>
        <authorList>
            <person name="Datta M.S."/>
            <person name="Sliwerska E."/>
            <person name="Gore J."/>
            <person name="Polz M.F."/>
            <person name="Cordero O.X."/>
        </authorList>
    </citation>
    <scope>NUCLEOTIDE SEQUENCE [LARGE SCALE GENOMIC DNA]</scope>
    <source>
        <strain evidence="4 5">4G03</strain>
    </source>
</reference>
<reference evidence="4" key="2">
    <citation type="submission" date="2017-10" db="EMBL/GenBank/DDBJ databases">
        <authorList>
            <person name="Enke T.N."/>
            <person name="Cordero O.X."/>
        </authorList>
    </citation>
    <scope>NUCLEOTIDE SEQUENCE</scope>
    <source>
        <strain evidence="4">4G03</strain>
    </source>
</reference>
<dbReference type="GO" id="GO:0016020">
    <property type="term" value="C:membrane"/>
    <property type="evidence" value="ECO:0007669"/>
    <property type="project" value="InterPro"/>
</dbReference>
<organism evidence="4 5">
    <name type="scientific">Tenacibaculum discolor</name>
    <dbReference type="NCBI Taxonomy" id="361581"/>
    <lineage>
        <taxon>Bacteria</taxon>
        <taxon>Pseudomonadati</taxon>
        <taxon>Bacteroidota</taxon>
        <taxon>Flavobacteriia</taxon>
        <taxon>Flavobacteriales</taxon>
        <taxon>Flavobacteriaceae</taxon>
        <taxon>Tenacibaculum</taxon>
    </lineage>
</organism>
<evidence type="ECO:0000313" key="4">
    <source>
        <dbReference type="EMBL" id="PHN97178.1"/>
    </source>
</evidence>
<evidence type="ECO:0000313" key="5">
    <source>
        <dbReference type="Proteomes" id="UP000222163"/>
    </source>
</evidence>
<keyword evidence="1" id="KW-0812">Transmembrane</keyword>
<feature type="domain" description="Mechanosensitive ion channel MscS" evidence="2">
    <location>
        <begin position="100"/>
        <end position="163"/>
    </location>
</feature>
<evidence type="ECO:0000313" key="6">
    <source>
        <dbReference type="Proteomes" id="UP001242342"/>
    </source>
</evidence>
<keyword evidence="1" id="KW-0472">Membrane</keyword>
<dbReference type="RefSeq" id="WP_099216032.1">
    <property type="nucleotide sequence ID" value="NZ_JAUYVU010000011.1"/>
</dbReference>
<feature type="transmembrane region" description="Helical" evidence="1">
    <location>
        <begin position="12"/>
        <end position="30"/>
    </location>
</feature>
<name>A0A2G1BT51_9FLAO</name>
<accession>A0A2G1BT51</accession>
<dbReference type="Proteomes" id="UP001242342">
    <property type="component" value="Unassembled WGS sequence"/>
</dbReference>
<dbReference type="AlphaFoldDB" id="A0A2G1BT51"/>
<dbReference type="InterPro" id="IPR045275">
    <property type="entry name" value="MscS_archaea/bacteria_type"/>
</dbReference>
<dbReference type="SUPFAM" id="SSF50182">
    <property type="entry name" value="Sm-like ribonucleoproteins"/>
    <property type="match status" value="1"/>
</dbReference>
<comment type="caution">
    <text evidence="4">The sequence shown here is derived from an EMBL/GenBank/DDBJ whole genome shotgun (WGS) entry which is preliminary data.</text>
</comment>
<evidence type="ECO:0000256" key="1">
    <source>
        <dbReference type="SAM" id="Phobius"/>
    </source>
</evidence>
<reference evidence="3 6" key="3">
    <citation type="submission" date="2023-07" db="EMBL/GenBank/DDBJ databases">
        <title>Genome content predicts the carbon catabolic preferences of heterotrophic bacteria.</title>
        <authorList>
            <person name="Gralka M."/>
        </authorList>
    </citation>
    <scope>NUCLEOTIDE SEQUENCE [LARGE SCALE GENOMIC DNA]</scope>
    <source>
        <strain evidence="3 6">4G03</strain>
    </source>
</reference>
<dbReference type="Gene3D" id="1.10.287.1260">
    <property type="match status" value="1"/>
</dbReference>
<dbReference type="EMBL" id="PDUU01000009">
    <property type="protein sequence ID" value="PHN97178.1"/>
    <property type="molecule type" value="Genomic_DNA"/>
</dbReference>
<keyword evidence="6" id="KW-1185">Reference proteome</keyword>
<evidence type="ECO:0000259" key="2">
    <source>
        <dbReference type="Pfam" id="PF00924"/>
    </source>
</evidence>
<dbReference type="PANTHER" id="PTHR30221">
    <property type="entry name" value="SMALL-CONDUCTANCE MECHANOSENSITIVE CHANNEL"/>
    <property type="match status" value="1"/>
</dbReference>
<dbReference type="EMBL" id="JAUYVU010000011">
    <property type="protein sequence ID" value="MDP2542438.1"/>
    <property type="molecule type" value="Genomic_DNA"/>
</dbReference>
<proteinExistence type="predicted"/>
<dbReference type="InterPro" id="IPR006685">
    <property type="entry name" value="MscS_channel_2nd"/>
</dbReference>
<gene>
    <name evidence="4" type="ORF">CSC81_12280</name>
    <name evidence="3" type="ORF">Q8W23_13235</name>
</gene>
<dbReference type="Pfam" id="PF00924">
    <property type="entry name" value="MS_channel_2nd"/>
    <property type="match status" value="1"/>
</dbReference>
<feature type="transmembrane region" description="Helical" evidence="1">
    <location>
        <begin position="80"/>
        <end position="113"/>
    </location>
</feature>
<dbReference type="PANTHER" id="PTHR30221:SF8">
    <property type="entry name" value="SMALL-CONDUCTANCE MECHANOSENSITIVE CHANNEL"/>
    <property type="match status" value="1"/>
</dbReference>
<protein>
    <submittedName>
        <fullName evidence="3 4">Mechanosensitive ion channel</fullName>
    </submittedName>
</protein>
<dbReference type="Proteomes" id="UP000222163">
    <property type="component" value="Unassembled WGS sequence"/>
</dbReference>
<keyword evidence="1" id="KW-1133">Transmembrane helix</keyword>